<comment type="similarity">
    <text evidence="1 2">Belongs to the methylglyoxal synthase family.</text>
</comment>
<feature type="binding site" evidence="2">
    <location>
        <begin position="64"/>
        <end position="65"/>
    </location>
    <ligand>
        <name>substrate</name>
    </ligand>
</feature>
<dbReference type="PIRSF" id="PIRSF006614">
    <property type="entry name" value="Methylglyox_syn"/>
    <property type="match status" value="1"/>
</dbReference>
<dbReference type="InterPro" id="IPR011607">
    <property type="entry name" value="MGS-like_dom"/>
</dbReference>
<dbReference type="OrthoDB" id="9787147at2"/>
<keyword evidence="6" id="KW-1185">Reference proteome</keyword>
<dbReference type="PROSITE" id="PS01335">
    <property type="entry name" value="METHYLGLYOXAL_SYNTH"/>
    <property type="match status" value="1"/>
</dbReference>
<dbReference type="Pfam" id="PF02142">
    <property type="entry name" value="MGS"/>
    <property type="match status" value="1"/>
</dbReference>
<sequence length="150" mass="17098">MINFRNIHPRKRVALVAHDNRKAELMEWAYANREMLAKNELYGTGTTGKLLEETLDQPVIRLLSGPLGGDQQVGSMIAEEKIDLLIFFWDPMSAQPHDPDVKALLRLCVVWNIPVASNRATADFMFTSPLMDEEYVASQIDYSTYLNRKV</sequence>
<dbReference type="NCBIfam" id="TIGR00160">
    <property type="entry name" value="MGSA"/>
    <property type="match status" value="1"/>
</dbReference>
<dbReference type="GO" id="GO:0019242">
    <property type="term" value="P:methylglyoxal biosynthetic process"/>
    <property type="evidence" value="ECO:0007669"/>
    <property type="project" value="UniProtKB-UniRule"/>
</dbReference>
<evidence type="ECO:0000256" key="3">
    <source>
        <dbReference type="PIRSR" id="PIRSR006614-1"/>
    </source>
</evidence>
<evidence type="ECO:0000313" key="6">
    <source>
        <dbReference type="Proteomes" id="UP000256373"/>
    </source>
</evidence>
<evidence type="ECO:0000256" key="1">
    <source>
        <dbReference type="ARBA" id="ARBA00006287"/>
    </source>
</evidence>
<dbReference type="CDD" id="cd01422">
    <property type="entry name" value="MGS"/>
    <property type="match status" value="1"/>
</dbReference>
<dbReference type="NCBIfam" id="NF003559">
    <property type="entry name" value="PRK05234.1"/>
    <property type="match status" value="1"/>
</dbReference>
<comment type="catalytic activity">
    <reaction evidence="2">
        <text>dihydroxyacetone phosphate = methylglyoxal + phosphate</text>
        <dbReference type="Rhea" id="RHEA:17937"/>
        <dbReference type="ChEBI" id="CHEBI:17158"/>
        <dbReference type="ChEBI" id="CHEBI:43474"/>
        <dbReference type="ChEBI" id="CHEBI:57642"/>
        <dbReference type="EC" id="4.2.3.3"/>
    </reaction>
</comment>
<feature type="binding site" evidence="2">
    <location>
        <position position="97"/>
    </location>
    <ligand>
        <name>substrate</name>
    </ligand>
</feature>
<protein>
    <recommendedName>
        <fullName evidence="2">Methylglyoxal synthase</fullName>
        <shortName evidence="2">MGS</shortName>
        <ecNumber evidence="2">4.2.3.3</ecNumber>
    </recommendedName>
</protein>
<reference evidence="5 6" key="1">
    <citation type="submission" date="2018-07" db="EMBL/GenBank/DDBJ databases">
        <title>Dyadobacter roseus sp. nov., isolated from rose rhizosphere soil.</title>
        <authorList>
            <person name="Chen L."/>
        </authorList>
    </citation>
    <scope>NUCLEOTIDE SEQUENCE [LARGE SCALE GENOMIC DNA]</scope>
    <source>
        <strain evidence="5 6">RS19</strain>
    </source>
</reference>
<accession>A0A3D8Y6X2</accession>
<gene>
    <name evidence="2" type="primary">mgsA</name>
    <name evidence="5" type="ORF">DSL64_19930</name>
</gene>
<dbReference type="InterPro" id="IPR036914">
    <property type="entry name" value="MGS-like_dom_sf"/>
</dbReference>
<feature type="active site" description="Proton donor/acceptor" evidence="2 3">
    <location>
        <position position="70"/>
    </location>
</feature>
<comment type="caution">
    <text evidence="5">The sequence shown here is derived from an EMBL/GenBank/DDBJ whole genome shotgun (WGS) entry which is preliminary data.</text>
</comment>
<dbReference type="InterPro" id="IPR018148">
    <property type="entry name" value="Methylglyoxal_synth_AS"/>
</dbReference>
<evidence type="ECO:0000259" key="4">
    <source>
        <dbReference type="PROSITE" id="PS51855"/>
    </source>
</evidence>
<evidence type="ECO:0000256" key="2">
    <source>
        <dbReference type="HAMAP-Rule" id="MF_00549"/>
    </source>
</evidence>
<name>A0A3D8Y6X2_9BACT</name>
<proteinExistence type="inferred from homology"/>
<dbReference type="EMBL" id="QNUL01000019">
    <property type="protein sequence ID" value="REA58638.1"/>
    <property type="molecule type" value="Genomic_DNA"/>
</dbReference>
<feature type="binding site" evidence="2">
    <location>
        <position position="18"/>
    </location>
    <ligand>
        <name>substrate</name>
    </ligand>
</feature>
<dbReference type="SMART" id="SM00851">
    <property type="entry name" value="MGS"/>
    <property type="match status" value="1"/>
</dbReference>
<feature type="binding site" evidence="2">
    <location>
        <begin position="44"/>
        <end position="47"/>
    </location>
    <ligand>
        <name>substrate</name>
    </ligand>
</feature>
<evidence type="ECO:0000313" key="5">
    <source>
        <dbReference type="EMBL" id="REA58638.1"/>
    </source>
</evidence>
<dbReference type="RefSeq" id="WP_115832697.1">
    <property type="nucleotide sequence ID" value="NZ_QNUL01000019.1"/>
</dbReference>
<dbReference type="InterPro" id="IPR004363">
    <property type="entry name" value="Methylgl_synth"/>
</dbReference>
<dbReference type="Proteomes" id="UP000256373">
    <property type="component" value="Unassembled WGS sequence"/>
</dbReference>
<dbReference type="HAMAP" id="MF_00549">
    <property type="entry name" value="Methylglyoxal_synth"/>
    <property type="match status" value="1"/>
</dbReference>
<feature type="binding site" evidence="2">
    <location>
        <position position="22"/>
    </location>
    <ligand>
        <name>substrate</name>
    </ligand>
</feature>
<dbReference type="PROSITE" id="PS51855">
    <property type="entry name" value="MGS"/>
    <property type="match status" value="1"/>
</dbReference>
<dbReference type="GO" id="GO:0008929">
    <property type="term" value="F:methylglyoxal synthase activity"/>
    <property type="evidence" value="ECO:0007669"/>
    <property type="project" value="UniProtKB-UniRule"/>
</dbReference>
<feature type="domain" description="MGS-like" evidence="4">
    <location>
        <begin position="5"/>
        <end position="150"/>
    </location>
</feature>
<organism evidence="5 6">
    <name type="scientific">Dyadobacter luteus</name>
    <dbReference type="NCBI Taxonomy" id="2259619"/>
    <lineage>
        <taxon>Bacteria</taxon>
        <taxon>Pseudomonadati</taxon>
        <taxon>Bacteroidota</taxon>
        <taxon>Cytophagia</taxon>
        <taxon>Cytophagales</taxon>
        <taxon>Spirosomataceae</taxon>
        <taxon>Dyadobacter</taxon>
    </lineage>
</organism>
<keyword evidence="2 5" id="KW-0456">Lyase</keyword>
<dbReference type="Gene3D" id="3.40.50.1380">
    <property type="entry name" value="Methylglyoxal synthase-like domain"/>
    <property type="match status" value="1"/>
</dbReference>
<dbReference type="SUPFAM" id="SSF52335">
    <property type="entry name" value="Methylglyoxal synthase-like"/>
    <property type="match status" value="1"/>
</dbReference>
<dbReference type="GO" id="GO:0005829">
    <property type="term" value="C:cytosol"/>
    <property type="evidence" value="ECO:0007669"/>
    <property type="project" value="TreeGrafter"/>
</dbReference>
<comment type="function">
    <text evidence="2">Catalyzes the formation of methylglyoxal from dihydroxyacetone phosphate.</text>
</comment>
<dbReference type="EC" id="4.2.3.3" evidence="2"/>
<dbReference type="PANTHER" id="PTHR30492:SF0">
    <property type="entry name" value="METHYLGLYOXAL SYNTHASE"/>
    <property type="match status" value="1"/>
</dbReference>
<dbReference type="AlphaFoldDB" id="A0A3D8Y6X2"/>
<dbReference type="PANTHER" id="PTHR30492">
    <property type="entry name" value="METHYLGLYOXAL SYNTHASE"/>
    <property type="match status" value="1"/>
</dbReference>